<evidence type="ECO:0000256" key="1">
    <source>
        <dbReference type="ARBA" id="ARBA00023015"/>
    </source>
</evidence>
<dbReference type="PANTHER" id="PTHR33204:SF37">
    <property type="entry name" value="HTH-TYPE TRANSCRIPTIONAL REGULATOR YODB"/>
    <property type="match status" value="1"/>
</dbReference>
<keyword evidence="1" id="KW-0805">Transcription regulation</keyword>
<name>A0A317D321_9ACTN</name>
<dbReference type="PANTHER" id="PTHR33204">
    <property type="entry name" value="TRANSCRIPTIONAL REGULATOR, MARR FAMILY"/>
    <property type="match status" value="1"/>
</dbReference>
<comment type="caution">
    <text evidence="6">The sequence shown here is derived from an EMBL/GenBank/DDBJ whole genome shotgun (WGS) entry which is preliminary data.</text>
</comment>
<keyword evidence="3" id="KW-0804">Transcription</keyword>
<dbReference type="InterPro" id="IPR002577">
    <property type="entry name" value="HTH_HxlR"/>
</dbReference>
<sequence>MAGQQGRPEHAVGVVPSPEPPHPGAGLTRIDPGERGRVRPALEVDVRAVGPAGDEYRGAVAGISDRLLAQRLRELESDGLIERTVIPTSPVQIRYGPTQDGRELMTLLQPLIDWSHRRLGADAADQDEPPAGQAGR</sequence>
<evidence type="ECO:0000256" key="4">
    <source>
        <dbReference type="SAM" id="MobiDB-lite"/>
    </source>
</evidence>
<protein>
    <recommendedName>
        <fullName evidence="5">HTH hxlR-type domain-containing protein</fullName>
    </recommendedName>
</protein>
<feature type="domain" description="HTH hxlR-type" evidence="5">
    <location>
        <begin position="22"/>
        <end position="123"/>
    </location>
</feature>
<organism evidence="6 7">
    <name type="scientific">Micromonospora acroterricola</name>
    <dbReference type="NCBI Taxonomy" id="2202421"/>
    <lineage>
        <taxon>Bacteria</taxon>
        <taxon>Bacillati</taxon>
        <taxon>Actinomycetota</taxon>
        <taxon>Actinomycetes</taxon>
        <taxon>Micromonosporales</taxon>
        <taxon>Micromonosporaceae</taxon>
        <taxon>Micromonospora</taxon>
    </lineage>
</organism>
<proteinExistence type="predicted"/>
<dbReference type="Pfam" id="PF01638">
    <property type="entry name" value="HxlR"/>
    <property type="match status" value="1"/>
</dbReference>
<gene>
    <name evidence="6" type="ORF">DKT68_16400</name>
</gene>
<evidence type="ECO:0000259" key="5">
    <source>
        <dbReference type="PROSITE" id="PS51118"/>
    </source>
</evidence>
<feature type="region of interest" description="Disordered" evidence="4">
    <location>
        <begin position="1"/>
        <end position="37"/>
    </location>
</feature>
<evidence type="ECO:0000256" key="3">
    <source>
        <dbReference type="ARBA" id="ARBA00023163"/>
    </source>
</evidence>
<dbReference type="Proteomes" id="UP000245410">
    <property type="component" value="Unassembled WGS sequence"/>
</dbReference>
<dbReference type="GO" id="GO:0003677">
    <property type="term" value="F:DNA binding"/>
    <property type="evidence" value="ECO:0007669"/>
    <property type="project" value="UniProtKB-KW"/>
</dbReference>
<keyword evidence="7" id="KW-1185">Reference proteome</keyword>
<dbReference type="EMBL" id="QGKR01000203">
    <property type="protein sequence ID" value="PWR08256.1"/>
    <property type="molecule type" value="Genomic_DNA"/>
</dbReference>
<dbReference type="PROSITE" id="PS51118">
    <property type="entry name" value="HTH_HXLR"/>
    <property type="match status" value="1"/>
</dbReference>
<dbReference type="Gene3D" id="1.10.10.10">
    <property type="entry name" value="Winged helix-like DNA-binding domain superfamily/Winged helix DNA-binding domain"/>
    <property type="match status" value="1"/>
</dbReference>
<accession>A0A317D321</accession>
<evidence type="ECO:0000256" key="2">
    <source>
        <dbReference type="ARBA" id="ARBA00023125"/>
    </source>
</evidence>
<dbReference type="AlphaFoldDB" id="A0A317D321"/>
<keyword evidence="2" id="KW-0238">DNA-binding</keyword>
<dbReference type="SUPFAM" id="SSF46785">
    <property type="entry name" value="Winged helix' DNA-binding domain"/>
    <property type="match status" value="1"/>
</dbReference>
<reference evidence="6 7" key="1">
    <citation type="submission" date="2018-05" db="EMBL/GenBank/DDBJ databases">
        <title>Micromonospora atacamensis sp. nov., a novel actinobacteria isolated from high altitude Atacama Desert soil.</title>
        <authorList>
            <person name="Carro L."/>
            <person name="Golinska P."/>
            <person name="Klenk H.-P."/>
            <person name="Goodfellow M."/>
        </authorList>
    </citation>
    <scope>NUCLEOTIDE SEQUENCE [LARGE SCALE GENOMIC DNA]</scope>
    <source>
        <strain evidence="6 7">5R2A7</strain>
    </source>
</reference>
<evidence type="ECO:0000313" key="6">
    <source>
        <dbReference type="EMBL" id="PWR08256.1"/>
    </source>
</evidence>
<dbReference type="InterPro" id="IPR036388">
    <property type="entry name" value="WH-like_DNA-bd_sf"/>
</dbReference>
<dbReference type="OrthoDB" id="9800966at2"/>
<evidence type="ECO:0000313" key="7">
    <source>
        <dbReference type="Proteomes" id="UP000245410"/>
    </source>
</evidence>
<dbReference type="InterPro" id="IPR036390">
    <property type="entry name" value="WH_DNA-bd_sf"/>
</dbReference>